<keyword evidence="1" id="KW-0004">4Fe-4S</keyword>
<dbReference type="PANTHER" id="PTHR30002:SF4">
    <property type="entry name" value="EPOXYQUEUOSINE REDUCTASE"/>
    <property type="match status" value="1"/>
</dbReference>
<dbReference type="PROSITE" id="PS00198">
    <property type="entry name" value="4FE4S_FER_1"/>
    <property type="match status" value="1"/>
</dbReference>
<keyword evidence="4" id="KW-0479">Metal-binding</keyword>
<evidence type="ECO:0000256" key="8">
    <source>
        <dbReference type="ARBA" id="ARBA00023014"/>
    </source>
</evidence>
<dbReference type="HOGENOM" id="CLU_030790_0_0_10"/>
<sequence>MNPISLHQKTEYFKNVAFEAGFLHCGISKATFLEKEARDLEKWLTQGKNGQMQWIENYFDIRLDPRLLVDNAKSVLTFAYNYYPPLPLERENNYKISKYAYGRDYHKVIKKKLKHLLNHLKEEFGDFNGRAFVDSAPIMEKIWAKKSGITWQGKHTNAINPKTGSFFFLATLVIDIELEYDNPTKDRCGNCTLCLDACPTDALSLENPYQIDGSKCISYFTIELKDKIPSEMQGKFEDWIFGCDICQDVCPWNKRKSAQIAHTENDFLPSELLQEMTKKDWHELTNELFDTLFLGTPIKRTKFEGLKRNIEFVKK</sequence>
<reference evidence="11" key="1">
    <citation type="submission" date="2012-06" db="EMBL/GenBank/DDBJ databases">
        <title>The complete genome of Flexibacter litoralis DSM 6794.</title>
        <authorList>
            <person name="Lucas S."/>
            <person name="Copeland A."/>
            <person name="Lapidus A."/>
            <person name="Glavina del Rio T."/>
            <person name="Dalin E."/>
            <person name="Tice H."/>
            <person name="Bruce D."/>
            <person name="Goodwin L."/>
            <person name="Pitluck S."/>
            <person name="Peters L."/>
            <person name="Ovchinnikova G."/>
            <person name="Lu M."/>
            <person name="Kyrpides N."/>
            <person name="Mavromatis K."/>
            <person name="Ivanova N."/>
            <person name="Brettin T."/>
            <person name="Detter J.C."/>
            <person name="Han C."/>
            <person name="Larimer F."/>
            <person name="Land M."/>
            <person name="Hauser L."/>
            <person name="Markowitz V."/>
            <person name="Cheng J.-F."/>
            <person name="Hugenholtz P."/>
            <person name="Woyke T."/>
            <person name="Wu D."/>
            <person name="Spring S."/>
            <person name="Lang E."/>
            <person name="Kopitz M."/>
            <person name="Brambilla E."/>
            <person name="Klenk H.-P."/>
            <person name="Eisen J.A."/>
        </authorList>
    </citation>
    <scope>NUCLEOTIDE SEQUENCE [LARGE SCALE GENOMIC DNA]</scope>
    <source>
        <strain evidence="11">ATCC 23117 / DSM 6794 / NBRC 15988 / NCIMB 1366 / Sio-4</strain>
    </source>
</reference>
<evidence type="ECO:0000256" key="2">
    <source>
        <dbReference type="ARBA" id="ARBA00022490"/>
    </source>
</evidence>
<evidence type="ECO:0000256" key="4">
    <source>
        <dbReference type="ARBA" id="ARBA00022723"/>
    </source>
</evidence>
<dbReference type="OrthoDB" id="9784571at2"/>
<keyword evidence="11" id="KW-1185">Reference proteome</keyword>
<name>I4AHK3_BERLS</name>
<evidence type="ECO:0000256" key="3">
    <source>
        <dbReference type="ARBA" id="ARBA00022694"/>
    </source>
</evidence>
<keyword evidence="5" id="KW-0671">Queuosine biosynthesis</keyword>
<keyword evidence="8" id="KW-0411">Iron-sulfur</keyword>
<evidence type="ECO:0000313" key="10">
    <source>
        <dbReference type="EMBL" id="AFM03438.1"/>
    </source>
</evidence>
<dbReference type="InterPro" id="IPR013542">
    <property type="entry name" value="QueG_DUF1730"/>
</dbReference>
<protein>
    <submittedName>
        <fullName evidence="10">Uncharacterized Fe-S protein</fullName>
    </submittedName>
</protein>
<dbReference type="GO" id="GO:0046872">
    <property type="term" value="F:metal ion binding"/>
    <property type="evidence" value="ECO:0007669"/>
    <property type="project" value="UniProtKB-KW"/>
</dbReference>
<dbReference type="EMBL" id="CP003345">
    <property type="protein sequence ID" value="AFM03438.1"/>
    <property type="molecule type" value="Genomic_DNA"/>
</dbReference>
<evidence type="ECO:0000256" key="5">
    <source>
        <dbReference type="ARBA" id="ARBA00022785"/>
    </source>
</evidence>
<dbReference type="InterPro" id="IPR017900">
    <property type="entry name" value="4Fe4S_Fe_S_CS"/>
</dbReference>
<accession>I4AHK3</accession>
<dbReference type="NCBIfam" id="TIGR00276">
    <property type="entry name" value="tRNA epoxyqueuosine(34) reductase QueG"/>
    <property type="match status" value="1"/>
</dbReference>
<evidence type="ECO:0000256" key="6">
    <source>
        <dbReference type="ARBA" id="ARBA00023002"/>
    </source>
</evidence>
<dbReference type="PROSITE" id="PS51379">
    <property type="entry name" value="4FE4S_FER_2"/>
    <property type="match status" value="1"/>
</dbReference>
<dbReference type="InterPro" id="IPR004453">
    <property type="entry name" value="QueG"/>
</dbReference>
<dbReference type="Pfam" id="PF08331">
    <property type="entry name" value="QueG_DUF1730"/>
    <property type="match status" value="1"/>
</dbReference>
<dbReference type="PANTHER" id="PTHR30002">
    <property type="entry name" value="EPOXYQUEUOSINE REDUCTASE"/>
    <property type="match status" value="1"/>
</dbReference>
<feature type="domain" description="4Fe-4S ferredoxin-type" evidence="9">
    <location>
        <begin position="176"/>
        <end position="208"/>
    </location>
</feature>
<dbReference type="RefSeq" id="WP_014796896.1">
    <property type="nucleotide sequence ID" value="NC_018018.1"/>
</dbReference>
<dbReference type="STRING" id="880071.Fleli_0990"/>
<dbReference type="GO" id="GO:0052693">
    <property type="term" value="F:epoxyqueuosine reductase activity"/>
    <property type="evidence" value="ECO:0007669"/>
    <property type="project" value="TreeGrafter"/>
</dbReference>
<dbReference type="GO" id="GO:0051539">
    <property type="term" value="F:4 iron, 4 sulfur cluster binding"/>
    <property type="evidence" value="ECO:0007669"/>
    <property type="project" value="UniProtKB-KW"/>
</dbReference>
<keyword evidence="2" id="KW-0963">Cytoplasm</keyword>
<evidence type="ECO:0000259" key="9">
    <source>
        <dbReference type="PROSITE" id="PS51379"/>
    </source>
</evidence>
<evidence type="ECO:0000313" key="11">
    <source>
        <dbReference type="Proteomes" id="UP000006054"/>
    </source>
</evidence>
<dbReference type="AlphaFoldDB" id="I4AHK3"/>
<dbReference type="eggNOG" id="COG1600">
    <property type="taxonomic scope" value="Bacteria"/>
</dbReference>
<keyword evidence="7" id="KW-0408">Iron</keyword>
<dbReference type="SUPFAM" id="SSF46548">
    <property type="entry name" value="alpha-helical ferredoxin"/>
    <property type="match status" value="1"/>
</dbReference>
<dbReference type="PATRIC" id="fig|880071.3.peg.967"/>
<gene>
    <name evidence="10" type="ordered locus">Fleli_0990</name>
</gene>
<keyword evidence="6" id="KW-0560">Oxidoreductase</keyword>
<dbReference type="GO" id="GO:0008616">
    <property type="term" value="P:tRNA queuosine(34) biosynthetic process"/>
    <property type="evidence" value="ECO:0007669"/>
    <property type="project" value="UniProtKB-KW"/>
</dbReference>
<dbReference type="Proteomes" id="UP000006054">
    <property type="component" value="Chromosome"/>
</dbReference>
<dbReference type="KEGG" id="fli:Fleli_0990"/>
<organism evidence="10 11">
    <name type="scientific">Bernardetia litoralis (strain ATCC 23117 / DSM 6794 / NBRC 15988 / NCIMB 1366 / Fx l1 / Sio-4)</name>
    <name type="common">Flexibacter litoralis</name>
    <dbReference type="NCBI Taxonomy" id="880071"/>
    <lineage>
        <taxon>Bacteria</taxon>
        <taxon>Pseudomonadati</taxon>
        <taxon>Bacteroidota</taxon>
        <taxon>Cytophagia</taxon>
        <taxon>Cytophagales</taxon>
        <taxon>Bernardetiaceae</taxon>
        <taxon>Bernardetia</taxon>
    </lineage>
</organism>
<proteinExistence type="predicted"/>
<keyword evidence="3" id="KW-0819">tRNA processing</keyword>
<dbReference type="InterPro" id="IPR017896">
    <property type="entry name" value="4Fe4S_Fe-S-bd"/>
</dbReference>
<dbReference type="Pfam" id="PF13484">
    <property type="entry name" value="Fer4_16"/>
    <property type="match status" value="1"/>
</dbReference>
<evidence type="ECO:0000256" key="1">
    <source>
        <dbReference type="ARBA" id="ARBA00022485"/>
    </source>
</evidence>
<dbReference type="Gene3D" id="3.30.70.20">
    <property type="match status" value="1"/>
</dbReference>
<evidence type="ECO:0000256" key="7">
    <source>
        <dbReference type="ARBA" id="ARBA00023004"/>
    </source>
</evidence>